<comment type="caution">
    <text evidence="2">The sequence shown here is derived from an EMBL/GenBank/DDBJ whole genome shotgun (WGS) entry which is preliminary data.</text>
</comment>
<keyword evidence="1" id="KW-0732">Signal</keyword>
<accession>A0A9D4ZHY9</accession>
<evidence type="ECO:0000313" key="2">
    <source>
        <dbReference type="EMBL" id="KAI5076283.1"/>
    </source>
</evidence>
<organism evidence="2 3">
    <name type="scientific">Adiantum capillus-veneris</name>
    <name type="common">Maidenhair fern</name>
    <dbReference type="NCBI Taxonomy" id="13818"/>
    <lineage>
        <taxon>Eukaryota</taxon>
        <taxon>Viridiplantae</taxon>
        <taxon>Streptophyta</taxon>
        <taxon>Embryophyta</taxon>
        <taxon>Tracheophyta</taxon>
        <taxon>Polypodiopsida</taxon>
        <taxon>Polypodiidae</taxon>
        <taxon>Polypodiales</taxon>
        <taxon>Pteridineae</taxon>
        <taxon>Pteridaceae</taxon>
        <taxon>Vittarioideae</taxon>
        <taxon>Adiantum</taxon>
    </lineage>
</organism>
<dbReference type="EMBL" id="JABFUD020000008">
    <property type="protein sequence ID" value="KAI5076283.1"/>
    <property type="molecule type" value="Genomic_DNA"/>
</dbReference>
<proteinExistence type="predicted"/>
<feature type="signal peptide" evidence="1">
    <location>
        <begin position="1"/>
        <end position="16"/>
    </location>
</feature>
<protein>
    <recommendedName>
        <fullName evidence="4">Secreted protein</fullName>
    </recommendedName>
</protein>
<reference evidence="2" key="1">
    <citation type="submission" date="2021-01" db="EMBL/GenBank/DDBJ databases">
        <title>Adiantum capillus-veneris genome.</title>
        <authorList>
            <person name="Fang Y."/>
            <person name="Liao Q."/>
        </authorList>
    </citation>
    <scope>NUCLEOTIDE SEQUENCE</scope>
    <source>
        <strain evidence="2">H3</strain>
        <tissue evidence="2">Leaf</tissue>
    </source>
</reference>
<dbReference type="Proteomes" id="UP000886520">
    <property type="component" value="Chromosome 8"/>
</dbReference>
<evidence type="ECO:0000313" key="3">
    <source>
        <dbReference type="Proteomes" id="UP000886520"/>
    </source>
</evidence>
<evidence type="ECO:0000256" key="1">
    <source>
        <dbReference type="SAM" id="SignalP"/>
    </source>
</evidence>
<name>A0A9D4ZHY9_ADICA</name>
<dbReference type="AlphaFoldDB" id="A0A9D4ZHY9"/>
<gene>
    <name evidence="2" type="ORF">GOP47_0008348</name>
</gene>
<feature type="chain" id="PRO_5038702166" description="Secreted protein" evidence="1">
    <location>
        <begin position="17"/>
        <end position="71"/>
    </location>
</feature>
<evidence type="ECO:0008006" key="4">
    <source>
        <dbReference type="Google" id="ProtNLM"/>
    </source>
</evidence>
<keyword evidence="3" id="KW-1185">Reference proteome</keyword>
<sequence>MAFADCWLLFALRCSALLTYNEPSTTTYTLTYKISLLQWSATWSFTTSPSYALTVPQCNLNFFLTLLQGAP</sequence>